<accession>A0A1L0CV71</accession>
<evidence type="ECO:0000256" key="7">
    <source>
        <dbReference type="ARBA" id="ARBA00023136"/>
    </source>
</evidence>
<feature type="compositionally biased region" description="Basic and acidic residues" evidence="9">
    <location>
        <begin position="16"/>
        <end position="38"/>
    </location>
</feature>
<feature type="transmembrane region" description="Helical" evidence="8">
    <location>
        <begin position="243"/>
        <end position="261"/>
    </location>
</feature>
<organism evidence="10 11">
    <name type="scientific">Hanseniaspora guilliermondii</name>
    <dbReference type="NCBI Taxonomy" id="56406"/>
    <lineage>
        <taxon>Eukaryota</taxon>
        <taxon>Fungi</taxon>
        <taxon>Dikarya</taxon>
        <taxon>Ascomycota</taxon>
        <taxon>Saccharomycotina</taxon>
        <taxon>Saccharomycetes</taxon>
        <taxon>Saccharomycodales</taxon>
        <taxon>Saccharomycodaceae</taxon>
        <taxon>Hanseniaspora</taxon>
    </lineage>
</organism>
<gene>
    <name evidence="10" type="ORF">HGUI_00879</name>
</gene>
<dbReference type="GO" id="GO:0022857">
    <property type="term" value="F:transmembrane transporter activity"/>
    <property type="evidence" value="ECO:0007669"/>
    <property type="project" value="UniProtKB-UniRule"/>
</dbReference>
<dbReference type="GO" id="GO:0005886">
    <property type="term" value="C:plasma membrane"/>
    <property type="evidence" value="ECO:0007669"/>
    <property type="project" value="UniProtKB-SubCell"/>
</dbReference>
<evidence type="ECO:0000256" key="6">
    <source>
        <dbReference type="ARBA" id="ARBA00022989"/>
    </source>
</evidence>
<dbReference type="VEuPathDB" id="FungiDB:HGUI_00879"/>
<keyword evidence="6 8" id="KW-1133">Transmembrane helix</keyword>
<dbReference type="EMBL" id="FQNF01000011">
    <property type="protein sequence ID" value="SGZ38679.1"/>
    <property type="molecule type" value="Genomic_DNA"/>
</dbReference>
<evidence type="ECO:0000256" key="4">
    <source>
        <dbReference type="ARBA" id="ARBA00015388"/>
    </source>
</evidence>
<evidence type="ECO:0000256" key="3">
    <source>
        <dbReference type="ARBA" id="ARBA00007168"/>
    </source>
</evidence>
<dbReference type="Proteomes" id="UP000183365">
    <property type="component" value="Unassembled WGS sequence"/>
</dbReference>
<feature type="region of interest" description="Disordered" evidence="9">
    <location>
        <begin position="1"/>
        <end position="38"/>
    </location>
</feature>
<feature type="transmembrane region" description="Helical" evidence="8">
    <location>
        <begin position="402"/>
        <end position="426"/>
    </location>
</feature>
<dbReference type="Pfam" id="PF04515">
    <property type="entry name" value="Choline_transpo"/>
    <property type="match status" value="1"/>
</dbReference>
<dbReference type="OrthoDB" id="44736at2759"/>
<dbReference type="InterPro" id="IPR007603">
    <property type="entry name" value="Choline_transptr-like"/>
</dbReference>
<comment type="subcellular location">
    <subcellularLocation>
        <location evidence="2 8">Cell membrane</location>
        <topology evidence="2 8">Multi-pass membrane protein</topology>
    </subcellularLocation>
</comment>
<feature type="transmembrane region" description="Helical" evidence="8">
    <location>
        <begin position="340"/>
        <end position="359"/>
    </location>
</feature>
<feature type="transmembrane region" description="Helical" evidence="8">
    <location>
        <begin position="50"/>
        <end position="73"/>
    </location>
</feature>
<keyword evidence="5 8" id="KW-0812">Transmembrane</keyword>
<evidence type="ECO:0000313" key="10">
    <source>
        <dbReference type="EMBL" id="SGZ38679.1"/>
    </source>
</evidence>
<comment type="similarity">
    <text evidence="3 8">Belongs to the CTL (choline transporter-like) family.</text>
</comment>
<comment type="function">
    <text evidence="1 8">Probably involved in transport through the plasma membrane.</text>
</comment>
<protein>
    <recommendedName>
        <fullName evidence="4 8">Protein PNS1</fullName>
    </recommendedName>
</protein>
<feature type="transmembrane region" description="Helical" evidence="8">
    <location>
        <begin position="438"/>
        <end position="458"/>
    </location>
</feature>
<feature type="transmembrane region" description="Helical" evidence="8">
    <location>
        <begin position="125"/>
        <end position="144"/>
    </location>
</feature>
<name>A0A1L0CV71_9ASCO</name>
<evidence type="ECO:0000256" key="2">
    <source>
        <dbReference type="ARBA" id="ARBA00004651"/>
    </source>
</evidence>
<evidence type="ECO:0000256" key="8">
    <source>
        <dbReference type="RuleBase" id="RU368066"/>
    </source>
</evidence>
<feature type="transmembrane region" description="Helical" evidence="8">
    <location>
        <begin position="150"/>
        <end position="168"/>
    </location>
</feature>
<evidence type="ECO:0000313" key="11">
    <source>
        <dbReference type="Proteomes" id="UP000183365"/>
    </source>
</evidence>
<proteinExistence type="inferred from homology"/>
<sequence length="507" mass="57380">MSESENKQYTQQNNDNEYHFRQDPQYDLSGKGESDVDDSKSSSHWNDWPFIIIFIISCFGFIAISGIVLHYWNTKTSIYGSSHIYSSTDTSTLNSNTAICFIFACVISVVLACLGYMLCKMKSRWFIVCGIIFNIVCGLGTAIMYLSLRYWSAGIVFLVFTLFSAWCYWTMRSRIPFSCEVLTFVMSGINWYPKMLIVQTIGTVVSFAFGIWFSLTITAAYMRFDPKGNNSQTCDSSSTGSCSYSKLIGSLVVIFFCGYYITEVIRNVIHVSVSGVFGSYYYQKNSDQGPPKSPIWNAFKRAITYCFGSICFGSLIVSILETIKALLNLVKNNFISNDNTGGQIGMFIVNIIMSLINWLAQYFNHYAYAFIALYGKPYLASAKETYHMFRQKGMDALVNDNLINVGIGFYATFAAYISTLFTYLYLRFTKPDYNANGEYTAPILAFSFVISIQIVNIINETIRSGAATFFICLGNDPEVLMHTDKEKFDKIFQAYPDVLHKLNHQDA</sequence>
<evidence type="ECO:0000256" key="1">
    <source>
        <dbReference type="ARBA" id="ARBA00002957"/>
    </source>
</evidence>
<reference evidence="11" key="1">
    <citation type="submission" date="2016-11" db="EMBL/GenBank/DDBJ databases">
        <authorList>
            <person name="Guldener U."/>
        </authorList>
    </citation>
    <scope>NUCLEOTIDE SEQUENCE [LARGE SCALE GENOMIC DNA]</scope>
</reference>
<feature type="transmembrane region" description="Helical" evidence="8">
    <location>
        <begin position="93"/>
        <end position="118"/>
    </location>
</feature>
<dbReference type="PANTHER" id="PTHR12385">
    <property type="entry name" value="CHOLINE TRANSPORTER-LIKE (SLC FAMILY 44)"/>
    <property type="match status" value="1"/>
</dbReference>
<feature type="transmembrane region" description="Helical" evidence="8">
    <location>
        <begin position="302"/>
        <end position="320"/>
    </location>
</feature>
<dbReference type="AlphaFoldDB" id="A0A1L0CV71"/>
<keyword evidence="11" id="KW-1185">Reference proteome</keyword>
<keyword evidence="7 8" id="KW-0472">Membrane</keyword>
<dbReference type="PANTHER" id="PTHR12385:SF4">
    <property type="entry name" value="PROTEIN PNS1"/>
    <property type="match status" value="1"/>
</dbReference>
<feature type="transmembrane region" description="Helical" evidence="8">
    <location>
        <begin position="198"/>
        <end position="222"/>
    </location>
</feature>
<evidence type="ECO:0000256" key="9">
    <source>
        <dbReference type="SAM" id="MobiDB-lite"/>
    </source>
</evidence>
<evidence type="ECO:0000256" key="5">
    <source>
        <dbReference type="ARBA" id="ARBA00022692"/>
    </source>
</evidence>